<dbReference type="EMBL" id="BLJN01000001">
    <property type="protein sequence ID" value="GFE78649.1"/>
    <property type="molecule type" value="Genomic_DNA"/>
</dbReference>
<sequence length="163" mass="17875">MQLTRRLGYLLALLAPIASAAELVGSTVPPYPEGLISKYGSCVALSLGVKRECDYAVGILERPDGKPVVLVGERLVKRDDQRKAIWIITDTLPYPTLPEGYLLAIANCRIDGKADRTIIAAVRNEDAEWLGTVLWARRFDLSKEKFMEQSTAGVQCQNEAAGL</sequence>
<name>A0A829Y5Y4_9GAMM</name>
<evidence type="ECO:0000313" key="2">
    <source>
        <dbReference type="EMBL" id="GFE78649.1"/>
    </source>
</evidence>
<feature type="chain" id="PRO_5032771737" evidence="1">
    <location>
        <begin position="21"/>
        <end position="163"/>
    </location>
</feature>
<reference evidence="3" key="1">
    <citation type="submission" date="2020-01" db="EMBL/GenBank/DDBJ databases">
        <title>'Steroidobacter agaridevorans' sp. nov., agar-degrading bacteria isolated from rhizosphere soils.</title>
        <authorList>
            <person name="Ikenaga M."/>
            <person name="Kataoka M."/>
            <person name="Murouchi A."/>
            <person name="Katsuragi S."/>
            <person name="Sakai M."/>
        </authorList>
    </citation>
    <scope>NUCLEOTIDE SEQUENCE [LARGE SCALE GENOMIC DNA]</scope>
    <source>
        <strain evidence="3">YU21-B</strain>
    </source>
</reference>
<evidence type="ECO:0000256" key="1">
    <source>
        <dbReference type="SAM" id="SignalP"/>
    </source>
</evidence>
<keyword evidence="1" id="KW-0732">Signal</keyword>
<evidence type="ECO:0000313" key="3">
    <source>
        <dbReference type="Proteomes" id="UP000445000"/>
    </source>
</evidence>
<protein>
    <submittedName>
        <fullName evidence="2">Uncharacterized protein</fullName>
    </submittedName>
</protein>
<keyword evidence="3" id="KW-1185">Reference proteome</keyword>
<organism evidence="2 3">
    <name type="scientific">Steroidobacter agaridevorans</name>
    <dbReference type="NCBI Taxonomy" id="2695856"/>
    <lineage>
        <taxon>Bacteria</taxon>
        <taxon>Pseudomonadati</taxon>
        <taxon>Pseudomonadota</taxon>
        <taxon>Gammaproteobacteria</taxon>
        <taxon>Steroidobacterales</taxon>
        <taxon>Steroidobacteraceae</taxon>
        <taxon>Steroidobacter</taxon>
    </lineage>
</organism>
<gene>
    <name evidence="2" type="ORF">GCM10011487_06490</name>
</gene>
<comment type="caution">
    <text evidence="2">The sequence shown here is derived from an EMBL/GenBank/DDBJ whole genome shotgun (WGS) entry which is preliminary data.</text>
</comment>
<dbReference type="Proteomes" id="UP000445000">
    <property type="component" value="Unassembled WGS sequence"/>
</dbReference>
<feature type="signal peptide" evidence="1">
    <location>
        <begin position="1"/>
        <end position="20"/>
    </location>
</feature>
<dbReference type="AlphaFoldDB" id="A0A829Y5Y4"/>
<accession>A0A829Y5Y4</accession>
<proteinExistence type="predicted"/>